<feature type="compositionally biased region" description="Low complexity" evidence="1">
    <location>
        <begin position="153"/>
        <end position="168"/>
    </location>
</feature>
<feature type="compositionally biased region" description="Polar residues" evidence="1">
    <location>
        <begin position="523"/>
        <end position="540"/>
    </location>
</feature>
<proteinExistence type="predicted"/>
<evidence type="ECO:0000256" key="1">
    <source>
        <dbReference type="SAM" id="MobiDB-lite"/>
    </source>
</evidence>
<dbReference type="RefSeq" id="XP_052749415.1">
    <property type="nucleotide sequence ID" value="XM_052893455.1"/>
</dbReference>
<feature type="compositionally biased region" description="Low complexity" evidence="1">
    <location>
        <begin position="117"/>
        <end position="143"/>
    </location>
</feature>
<feature type="domain" description="Pre-C2HC" evidence="2">
    <location>
        <begin position="305"/>
        <end position="374"/>
    </location>
</feature>
<protein>
    <submittedName>
        <fullName evidence="4">Uncharacterized protein LOC128200335</fullName>
    </submittedName>
</protein>
<reference evidence="4" key="1">
    <citation type="submission" date="2025-08" db="UniProtKB">
        <authorList>
            <consortium name="RefSeq"/>
        </authorList>
    </citation>
    <scope>IDENTIFICATION</scope>
    <source>
        <tissue evidence="4">Whole larvae</tissue>
    </source>
</reference>
<dbReference type="Proteomes" id="UP001652740">
    <property type="component" value="Unplaced"/>
</dbReference>
<sequence length="547" mass="58625">MNNNAKWCRSEESRVRLKLAPSRSHRLTGVVTVTVTNSVPTRSPLTAAGVSGCPYRRVTMGTSEVSQGDLPRFFAFLEEKFGKGIFDAFRKEIGTPVVHENSPASPASSNREDAGESSVPSSPGDVSPASPGASSSNSDGSSRPPSPADMECDTPSADSDAASATDQSSSDEDFIVVGAKRAKRAKKNKNIPPAKTQRSTEGAAVPSTAGIKTRDHAGCRKPPPIVIQDKSSWNKVSAALKEKRISFTHARVTSVGIKVTVPTPEDHRHLTAFLRANSVGYHTYALEEEKRLRVVIRGVPREIDCQEVLADLRSQQYPVHEVHRMYRGRTKAPLDMVLVVLDLSPEGKAIFNIKTVCLISGLSVEPPNKRTYPGHCHRCQFYGHSARNCFARERCVKCLGDHGTKQCDRVANTQTPPSCVLCGQQGHTANYRGCPRAPRPGHNKAAPSKVAKAPAPRAARPAPPPAPQPTTAPPPPKNAWVRPPVVKATPPPPAPTAAPTPAKAAAPPSPPRSSARSAALDSPPTSHWWRSSPAPLTQARSPPWPPS</sequence>
<organism evidence="3 4">
    <name type="scientific">Galleria mellonella</name>
    <name type="common">Greater wax moth</name>
    <dbReference type="NCBI Taxonomy" id="7137"/>
    <lineage>
        <taxon>Eukaryota</taxon>
        <taxon>Metazoa</taxon>
        <taxon>Ecdysozoa</taxon>
        <taxon>Arthropoda</taxon>
        <taxon>Hexapoda</taxon>
        <taxon>Insecta</taxon>
        <taxon>Pterygota</taxon>
        <taxon>Neoptera</taxon>
        <taxon>Endopterygota</taxon>
        <taxon>Lepidoptera</taxon>
        <taxon>Glossata</taxon>
        <taxon>Ditrysia</taxon>
        <taxon>Pyraloidea</taxon>
        <taxon>Pyralidae</taxon>
        <taxon>Galleriinae</taxon>
        <taxon>Galleria</taxon>
    </lineage>
</organism>
<feature type="compositionally biased region" description="Basic residues" evidence="1">
    <location>
        <begin position="180"/>
        <end position="189"/>
    </location>
</feature>
<dbReference type="SMART" id="SM00596">
    <property type="entry name" value="PRE_C2HC"/>
    <property type="match status" value="1"/>
</dbReference>
<accession>A0ABM3ME87</accession>
<dbReference type="PANTHER" id="PTHR33273">
    <property type="entry name" value="DOMAIN-CONTAINING PROTEIN, PUTATIVE-RELATED"/>
    <property type="match status" value="1"/>
</dbReference>
<feature type="region of interest" description="Disordered" evidence="1">
    <location>
        <begin position="433"/>
        <end position="547"/>
    </location>
</feature>
<feature type="compositionally biased region" description="Low complexity" evidence="1">
    <location>
        <begin position="499"/>
        <end position="519"/>
    </location>
</feature>
<evidence type="ECO:0000259" key="2">
    <source>
        <dbReference type="SMART" id="SM00596"/>
    </source>
</evidence>
<evidence type="ECO:0000313" key="4">
    <source>
        <dbReference type="RefSeq" id="XP_052749415.1"/>
    </source>
</evidence>
<feature type="compositionally biased region" description="Low complexity" evidence="1">
    <location>
        <begin position="444"/>
        <end position="460"/>
    </location>
</feature>
<dbReference type="PANTHER" id="PTHR33273:SF2">
    <property type="entry name" value="ENDONUCLEASE_EXONUCLEASE_PHOSPHATASE DOMAIN-CONTAINING PROTEIN"/>
    <property type="match status" value="1"/>
</dbReference>
<keyword evidence="3" id="KW-1185">Reference proteome</keyword>
<evidence type="ECO:0000313" key="3">
    <source>
        <dbReference type="Proteomes" id="UP001652740"/>
    </source>
</evidence>
<name>A0ABM3ME87_GALME</name>
<dbReference type="InterPro" id="IPR006579">
    <property type="entry name" value="Pre_C2HC_dom"/>
</dbReference>
<feature type="compositionally biased region" description="Low complexity" evidence="1">
    <location>
        <begin position="478"/>
        <end position="488"/>
    </location>
</feature>
<feature type="compositionally biased region" description="Pro residues" evidence="1">
    <location>
        <begin position="489"/>
        <end position="498"/>
    </location>
</feature>
<dbReference type="Pfam" id="PF07530">
    <property type="entry name" value="PRE_C2HC"/>
    <property type="match status" value="1"/>
</dbReference>
<feature type="region of interest" description="Disordered" evidence="1">
    <location>
        <begin position="97"/>
        <end position="226"/>
    </location>
</feature>
<feature type="compositionally biased region" description="Pro residues" evidence="1">
    <location>
        <begin position="461"/>
        <end position="477"/>
    </location>
</feature>
<dbReference type="GeneID" id="128200335"/>
<gene>
    <name evidence="4" type="primary">LOC128200335</name>
</gene>